<dbReference type="EMBL" id="CP025746">
    <property type="protein sequence ID" value="QAA33416.1"/>
    <property type="molecule type" value="Genomic_DNA"/>
</dbReference>
<organism evidence="2 3">
    <name type="scientific">Clostridium manihotivorum</name>
    <dbReference type="NCBI Taxonomy" id="2320868"/>
    <lineage>
        <taxon>Bacteria</taxon>
        <taxon>Bacillati</taxon>
        <taxon>Bacillota</taxon>
        <taxon>Clostridia</taxon>
        <taxon>Eubacteriales</taxon>
        <taxon>Clostridiaceae</taxon>
        <taxon>Clostridium</taxon>
    </lineage>
</organism>
<proteinExistence type="predicted"/>
<feature type="transmembrane region" description="Helical" evidence="1">
    <location>
        <begin position="89"/>
        <end position="109"/>
    </location>
</feature>
<evidence type="ECO:0000256" key="1">
    <source>
        <dbReference type="SAM" id="Phobius"/>
    </source>
</evidence>
<dbReference type="KEGG" id="cmah:C1I91_18180"/>
<feature type="transmembrane region" description="Helical" evidence="1">
    <location>
        <begin position="46"/>
        <end position="69"/>
    </location>
</feature>
<name>A0A3R5V9U2_9CLOT</name>
<keyword evidence="1" id="KW-0472">Membrane</keyword>
<feature type="transmembrane region" description="Helical" evidence="1">
    <location>
        <begin position="198"/>
        <end position="216"/>
    </location>
</feature>
<feature type="transmembrane region" description="Helical" evidence="1">
    <location>
        <begin position="222"/>
        <end position="240"/>
    </location>
</feature>
<keyword evidence="1" id="KW-1133">Transmembrane helix</keyword>
<feature type="transmembrane region" description="Helical" evidence="1">
    <location>
        <begin position="167"/>
        <end position="186"/>
    </location>
</feature>
<protein>
    <submittedName>
        <fullName evidence="2">Uncharacterized protein</fullName>
    </submittedName>
</protein>
<evidence type="ECO:0000313" key="2">
    <source>
        <dbReference type="EMBL" id="QAA33416.1"/>
    </source>
</evidence>
<evidence type="ECO:0000313" key="3">
    <source>
        <dbReference type="Proteomes" id="UP000286268"/>
    </source>
</evidence>
<dbReference type="RefSeq" id="WP_128214139.1">
    <property type="nucleotide sequence ID" value="NZ_CP025746.1"/>
</dbReference>
<keyword evidence="3" id="KW-1185">Reference proteome</keyword>
<dbReference type="Proteomes" id="UP000286268">
    <property type="component" value="Chromosome"/>
</dbReference>
<feature type="transmembrane region" description="Helical" evidence="1">
    <location>
        <begin position="21"/>
        <end position="40"/>
    </location>
</feature>
<gene>
    <name evidence="2" type="ORF">C1I91_18180</name>
</gene>
<dbReference type="OrthoDB" id="1889336at2"/>
<dbReference type="AlphaFoldDB" id="A0A3R5V9U2"/>
<sequence length="246" mass="28357">MDRLLKISYLNAKNLCKSKEFIIGLFASFAYSMLWVLVVHPPKYDLYGYSFEFGRVFFLIVLYMTVSVLRDDIRFNTTKTIFTGIFNRVEIMFSKAISLLILGVVFYVVAEINNILAALLLYSRIGISGFLSFAHWQLLIIYVITAFTMGSLMLLIAAFSFSDSKSVLFYIVFIAMINFYTAGVTMLLHRQPALKEKLWGYMITPFYNVVLLNQGYFNIKSVYINLLWAIGFILVSMIVVSRREIK</sequence>
<feature type="transmembrane region" description="Helical" evidence="1">
    <location>
        <begin position="140"/>
        <end position="161"/>
    </location>
</feature>
<reference evidence="2 3" key="1">
    <citation type="submission" date="2018-01" db="EMBL/GenBank/DDBJ databases">
        <title>Genome Sequencing and Assembly of Anaerobacter polyendosporus strain CT4.</title>
        <authorList>
            <person name="Tachaapaikoon C."/>
            <person name="Sutheeworapong S."/>
            <person name="Jenjaroenpun P."/>
            <person name="Wongsurawat T."/>
            <person name="Nookeaw I."/>
            <person name="Cheawchanlertfa P."/>
            <person name="Kosugi A."/>
            <person name="Cheevadhanarak S."/>
            <person name="Ratanakhanokchai K."/>
        </authorList>
    </citation>
    <scope>NUCLEOTIDE SEQUENCE [LARGE SCALE GENOMIC DNA]</scope>
    <source>
        <strain evidence="2 3">CT4</strain>
    </source>
</reference>
<accession>A0A3R5V9U2</accession>
<keyword evidence="1" id="KW-0812">Transmembrane</keyword>